<dbReference type="Proteomes" id="UP000663829">
    <property type="component" value="Unassembled WGS sequence"/>
</dbReference>
<protein>
    <recommendedName>
        <fullName evidence="1">GH18 domain-containing protein</fullName>
    </recommendedName>
</protein>
<dbReference type="GO" id="GO:0006032">
    <property type="term" value="P:chitin catabolic process"/>
    <property type="evidence" value="ECO:0007669"/>
    <property type="project" value="TreeGrafter"/>
</dbReference>
<dbReference type="PROSITE" id="PS51910">
    <property type="entry name" value="GH18_2"/>
    <property type="match status" value="1"/>
</dbReference>
<dbReference type="SUPFAM" id="SSF51445">
    <property type="entry name" value="(Trans)glycosidases"/>
    <property type="match status" value="1"/>
</dbReference>
<dbReference type="Gene3D" id="3.20.20.80">
    <property type="entry name" value="Glycosidases"/>
    <property type="match status" value="2"/>
</dbReference>
<dbReference type="SMART" id="SM00636">
    <property type="entry name" value="Glyco_18"/>
    <property type="match status" value="1"/>
</dbReference>
<evidence type="ECO:0000313" key="2">
    <source>
        <dbReference type="EMBL" id="CAF1129735.1"/>
    </source>
</evidence>
<keyword evidence="4" id="KW-1185">Reference proteome</keyword>
<dbReference type="Pfam" id="PF00704">
    <property type="entry name" value="Glyco_hydro_18"/>
    <property type="match status" value="2"/>
</dbReference>
<dbReference type="AlphaFoldDB" id="A0A814R6X3"/>
<dbReference type="OrthoDB" id="76388at2759"/>
<dbReference type="EMBL" id="CAJNOQ010006279">
    <property type="protein sequence ID" value="CAF1129735.1"/>
    <property type="molecule type" value="Genomic_DNA"/>
</dbReference>
<reference evidence="2" key="1">
    <citation type="submission" date="2021-02" db="EMBL/GenBank/DDBJ databases">
        <authorList>
            <person name="Nowell W R."/>
        </authorList>
    </citation>
    <scope>NUCLEOTIDE SEQUENCE</scope>
</reference>
<dbReference type="PANTHER" id="PTHR11177">
    <property type="entry name" value="CHITINASE"/>
    <property type="match status" value="1"/>
</dbReference>
<comment type="caution">
    <text evidence="2">The sequence shown here is derived from an EMBL/GenBank/DDBJ whole genome shotgun (WGS) entry which is preliminary data.</text>
</comment>
<dbReference type="GO" id="GO:0008061">
    <property type="term" value="F:chitin binding"/>
    <property type="evidence" value="ECO:0007669"/>
    <property type="project" value="InterPro"/>
</dbReference>
<proteinExistence type="predicted"/>
<dbReference type="Proteomes" id="UP000681722">
    <property type="component" value="Unassembled WGS sequence"/>
</dbReference>
<evidence type="ECO:0000313" key="4">
    <source>
        <dbReference type="Proteomes" id="UP000663829"/>
    </source>
</evidence>
<organism evidence="2 4">
    <name type="scientific">Didymodactylos carnosus</name>
    <dbReference type="NCBI Taxonomy" id="1234261"/>
    <lineage>
        <taxon>Eukaryota</taxon>
        <taxon>Metazoa</taxon>
        <taxon>Spiralia</taxon>
        <taxon>Gnathifera</taxon>
        <taxon>Rotifera</taxon>
        <taxon>Eurotatoria</taxon>
        <taxon>Bdelloidea</taxon>
        <taxon>Philodinida</taxon>
        <taxon>Philodinidae</taxon>
        <taxon>Didymodactylos</taxon>
    </lineage>
</organism>
<evidence type="ECO:0000313" key="3">
    <source>
        <dbReference type="EMBL" id="CAF3893427.1"/>
    </source>
</evidence>
<dbReference type="InterPro" id="IPR011583">
    <property type="entry name" value="Chitinase_II/V-like_cat"/>
</dbReference>
<feature type="domain" description="GH18" evidence="1">
    <location>
        <begin position="12"/>
        <end position="266"/>
    </location>
</feature>
<sequence length="336" mass="37848">MNSHYLKIESPYRRICYFTNWSAHRSMKEARLYPEDIPADLCTHIFYAFATVSGQNLQAQIPHDLQVYQGERPLYPRIMKLKERNPDLKILVSCGGWGKAGEFNSLIVSNESSIATAASEILIKTGYDVPVLCKYLDMINVMTGERGVERGLNTNTSMYHWVTRGCPREKLQIGIAGYGRAFSTFNKNPLRAFGEPSEGSGGVSSPYLGESGLLAYYECKYVKQEMFGGAMIWALDMDDFHGNFCKNSYGKRFPLITAMKEEFQLEDDNRILPLTTNKAKTLKDHEIDLAEELDQIDEFSSILDLMFHEAEQSASIGTTNTLCFTLFLSPLLASIG</sequence>
<accession>A0A814R6X3</accession>
<dbReference type="InterPro" id="IPR017853">
    <property type="entry name" value="GH"/>
</dbReference>
<name>A0A814R6X3_9BILA</name>
<dbReference type="InterPro" id="IPR050314">
    <property type="entry name" value="Glycosyl_Hydrlase_18"/>
</dbReference>
<evidence type="ECO:0000259" key="1">
    <source>
        <dbReference type="PROSITE" id="PS51910"/>
    </source>
</evidence>
<dbReference type="GO" id="GO:0005576">
    <property type="term" value="C:extracellular region"/>
    <property type="evidence" value="ECO:0007669"/>
    <property type="project" value="TreeGrafter"/>
</dbReference>
<dbReference type="PANTHER" id="PTHR11177:SF317">
    <property type="entry name" value="CHITINASE 12-RELATED"/>
    <property type="match status" value="1"/>
</dbReference>
<dbReference type="GO" id="GO:0004568">
    <property type="term" value="F:chitinase activity"/>
    <property type="evidence" value="ECO:0007669"/>
    <property type="project" value="TreeGrafter"/>
</dbReference>
<dbReference type="EMBL" id="CAJOBC010006279">
    <property type="protein sequence ID" value="CAF3893427.1"/>
    <property type="molecule type" value="Genomic_DNA"/>
</dbReference>
<gene>
    <name evidence="2" type="ORF">GPM918_LOCUS20128</name>
    <name evidence="3" type="ORF">SRO942_LOCUS20125</name>
</gene>
<dbReference type="InterPro" id="IPR001223">
    <property type="entry name" value="Glyco_hydro18_cat"/>
</dbReference>
<dbReference type="GO" id="GO:0005975">
    <property type="term" value="P:carbohydrate metabolic process"/>
    <property type="evidence" value="ECO:0007669"/>
    <property type="project" value="InterPro"/>
</dbReference>